<dbReference type="PANTHER" id="PTHR42801">
    <property type="entry name" value="THIOREDOXIN-DEPENDENT PEROXIDE REDUCTASE"/>
    <property type="match status" value="1"/>
</dbReference>
<keyword evidence="3" id="KW-0575">Peroxidase</keyword>
<name>A0AA35ZZA6_LACSI</name>
<dbReference type="InterPro" id="IPR013766">
    <property type="entry name" value="Thioredoxin_domain"/>
</dbReference>
<evidence type="ECO:0000313" key="16">
    <source>
        <dbReference type="Proteomes" id="UP001177003"/>
    </source>
</evidence>
<dbReference type="GO" id="GO:0009543">
    <property type="term" value="C:chloroplast thylakoid lumen"/>
    <property type="evidence" value="ECO:0007669"/>
    <property type="project" value="UniProtKB-SubCell"/>
</dbReference>
<evidence type="ECO:0000256" key="5">
    <source>
        <dbReference type="ARBA" id="ARBA00023002"/>
    </source>
</evidence>
<dbReference type="PANTHER" id="PTHR42801:SF4">
    <property type="entry name" value="AHPC_TSA FAMILY PROTEIN"/>
    <property type="match status" value="1"/>
</dbReference>
<evidence type="ECO:0000256" key="11">
    <source>
        <dbReference type="ARBA" id="ARBA00042163"/>
    </source>
</evidence>
<dbReference type="InterPro" id="IPR000866">
    <property type="entry name" value="AhpC/TSA"/>
</dbReference>
<organism evidence="15 16">
    <name type="scientific">Lactuca saligna</name>
    <name type="common">Willowleaf lettuce</name>
    <dbReference type="NCBI Taxonomy" id="75948"/>
    <lineage>
        <taxon>Eukaryota</taxon>
        <taxon>Viridiplantae</taxon>
        <taxon>Streptophyta</taxon>
        <taxon>Embryophyta</taxon>
        <taxon>Tracheophyta</taxon>
        <taxon>Spermatophyta</taxon>
        <taxon>Magnoliopsida</taxon>
        <taxon>eudicotyledons</taxon>
        <taxon>Gunneridae</taxon>
        <taxon>Pentapetalae</taxon>
        <taxon>asterids</taxon>
        <taxon>campanulids</taxon>
        <taxon>Asterales</taxon>
        <taxon>Asteraceae</taxon>
        <taxon>Cichorioideae</taxon>
        <taxon>Cichorieae</taxon>
        <taxon>Lactucinae</taxon>
        <taxon>Lactuca</taxon>
    </lineage>
</organism>
<evidence type="ECO:0000256" key="10">
    <source>
        <dbReference type="ARBA" id="ARBA00039701"/>
    </source>
</evidence>
<dbReference type="InterPro" id="IPR036249">
    <property type="entry name" value="Thioredoxin-like_sf"/>
</dbReference>
<protein>
    <recommendedName>
        <fullName evidence="10">Peroxiredoxin Q, chloroplastic</fullName>
        <ecNumber evidence="2">1.11.1.24</ecNumber>
    </recommendedName>
    <alternativeName>
        <fullName evidence="8">Thioredoxin peroxidase</fullName>
    </alternativeName>
    <alternativeName>
        <fullName evidence="11">Thioredoxin-dependent peroxiredoxin Q</fullName>
    </alternativeName>
</protein>
<keyword evidence="7" id="KW-0676">Redox-active center</keyword>
<evidence type="ECO:0000256" key="8">
    <source>
        <dbReference type="ARBA" id="ARBA00032824"/>
    </source>
</evidence>
<dbReference type="AlphaFoldDB" id="A0AA35ZZA6"/>
<keyword evidence="13" id="KW-1133">Transmembrane helix</keyword>
<evidence type="ECO:0000256" key="13">
    <source>
        <dbReference type="SAM" id="Phobius"/>
    </source>
</evidence>
<evidence type="ECO:0000256" key="6">
    <source>
        <dbReference type="ARBA" id="ARBA00023157"/>
    </source>
</evidence>
<dbReference type="EMBL" id="OX465085">
    <property type="protein sequence ID" value="CAI9301694.1"/>
    <property type="molecule type" value="Genomic_DNA"/>
</dbReference>
<dbReference type="Proteomes" id="UP001177003">
    <property type="component" value="Chromosome 9"/>
</dbReference>
<keyword evidence="13" id="KW-0472">Membrane</keyword>
<comment type="similarity">
    <text evidence="9">Belongs to the peroxiredoxin family. BCP/PrxQ subfamily.</text>
</comment>
<dbReference type="Gene3D" id="3.40.30.10">
    <property type="entry name" value="Glutaredoxin"/>
    <property type="match status" value="1"/>
</dbReference>
<dbReference type="InterPro" id="IPR050924">
    <property type="entry name" value="Peroxiredoxin_BCP/PrxQ"/>
</dbReference>
<dbReference type="Pfam" id="PF00578">
    <property type="entry name" value="AhpC-TSA"/>
    <property type="match status" value="1"/>
</dbReference>
<evidence type="ECO:0000256" key="2">
    <source>
        <dbReference type="ARBA" id="ARBA00013017"/>
    </source>
</evidence>
<sequence length="277" mass="31595">MTLADRRRTFVSALKDNGFFQERKHSRISLSSEIREDSPCFAFGHFSSGDVRHSSLQIDQRYRDEAWLPSCDLTLRINRCWWFGRTPSSLWDRDPLPLFLLRYISLISRSYVYFNISHLCVSVFAIAVSLSKFKGKPLVVYFYPADETLICAKQACAFRDSYEKFKKAGAQVIGISTNPGGGHQHVVEGGLPDMDANGPAGNLDFLRNSPQCSNFKHFKPWCRLIPKSCRGKKWVLLGLKGHLTHLSLSPKRSIQNTSFCPKQNKNKEDYLVPKDLL</sequence>
<dbReference type="GO" id="GO:0008379">
    <property type="term" value="F:thioredoxin peroxidase activity"/>
    <property type="evidence" value="ECO:0007669"/>
    <property type="project" value="TreeGrafter"/>
</dbReference>
<reference evidence="15" key="1">
    <citation type="submission" date="2023-04" db="EMBL/GenBank/DDBJ databases">
        <authorList>
            <person name="Vijverberg K."/>
            <person name="Xiong W."/>
            <person name="Schranz E."/>
        </authorList>
    </citation>
    <scope>NUCLEOTIDE SEQUENCE</scope>
</reference>
<dbReference type="EC" id="1.11.1.24" evidence="2"/>
<feature type="domain" description="Thioredoxin" evidence="14">
    <location>
        <begin position="90"/>
        <end position="227"/>
    </location>
</feature>
<dbReference type="PROSITE" id="PS51352">
    <property type="entry name" value="THIOREDOXIN_2"/>
    <property type="match status" value="1"/>
</dbReference>
<dbReference type="GO" id="GO:0034599">
    <property type="term" value="P:cellular response to oxidative stress"/>
    <property type="evidence" value="ECO:0007669"/>
    <property type="project" value="TreeGrafter"/>
</dbReference>
<evidence type="ECO:0000313" key="15">
    <source>
        <dbReference type="EMBL" id="CAI9301694.1"/>
    </source>
</evidence>
<accession>A0AA35ZZA6</accession>
<keyword evidence="13" id="KW-0812">Transmembrane</keyword>
<dbReference type="SUPFAM" id="SSF52833">
    <property type="entry name" value="Thioredoxin-like"/>
    <property type="match status" value="1"/>
</dbReference>
<feature type="transmembrane region" description="Helical" evidence="13">
    <location>
        <begin position="111"/>
        <end position="130"/>
    </location>
</feature>
<keyword evidence="5" id="KW-0560">Oxidoreductase</keyword>
<keyword evidence="6" id="KW-1015">Disulfide bond</keyword>
<evidence type="ECO:0000256" key="12">
    <source>
        <dbReference type="ARBA" id="ARBA00049091"/>
    </source>
</evidence>
<dbReference type="GO" id="GO:0045454">
    <property type="term" value="P:cell redox homeostasis"/>
    <property type="evidence" value="ECO:0007669"/>
    <property type="project" value="TreeGrafter"/>
</dbReference>
<evidence type="ECO:0000256" key="7">
    <source>
        <dbReference type="ARBA" id="ARBA00023284"/>
    </source>
</evidence>
<comment type="subcellular location">
    <subcellularLocation>
        <location evidence="1">Plastid</location>
        <location evidence="1">Chloroplast thylakoid lumen</location>
    </subcellularLocation>
</comment>
<evidence type="ECO:0000256" key="9">
    <source>
        <dbReference type="ARBA" id="ARBA00038489"/>
    </source>
</evidence>
<keyword evidence="4" id="KW-0049">Antioxidant</keyword>
<evidence type="ECO:0000256" key="4">
    <source>
        <dbReference type="ARBA" id="ARBA00022862"/>
    </source>
</evidence>
<evidence type="ECO:0000259" key="14">
    <source>
        <dbReference type="PROSITE" id="PS51352"/>
    </source>
</evidence>
<gene>
    <name evidence="15" type="ORF">LSALG_LOCUS40225</name>
</gene>
<proteinExistence type="inferred from homology"/>
<evidence type="ECO:0000256" key="3">
    <source>
        <dbReference type="ARBA" id="ARBA00022559"/>
    </source>
</evidence>
<comment type="catalytic activity">
    <reaction evidence="12">
        <text>a hydroperoxide + [thioredoxin]-dithiol = an alcohol + [thioredoxin]-disulfide + H2O</text>
        <dbReference type="Rhea" id="RHEA:62620"/>
        <dbReference type="Rhea" id="RHEA-COMP:10698"/>
        <dbReference type="Rhea" id="RHEA-COMP:10700"/>
        <dbReference type="ChEBI" id="CHEBI:15377"/>
        <dbReference type="ChEBI" id="CHEBI:29950"/>
        <dbReference type="ChEBI" id="CHEBI:30879"/>
        <dbReference type="ChEBI" id="CHEBI:35924"/>
        <dbReference type="ChEBI" id="CHEBI:50058"/>
        <dbReference type="EC" id="1.11.1.24"/>
    </reaction>
</comment>
<dbReference type="GO" id="GO:0009535">
    <property type="term" value="C:chloroplast thylakoid membrane"/>
    <property type="evidence" value="ECO:0007669"/>
    <property type="project" value="TreeGrafter"/>
</dbReference>
<keyword evidence="16" id="KW-1185">Reference proteome</keyword>
<evidence type="ECO:0000256" key="1">
    <source>
        <dbReference type="ARBA" id="ARBA00004456"/>
    </source>
</evidence>